<evidence type="ECO:0000313" key="2">
    <source>
        <dbReference type="Proteomes" id="UP000023582"/>
    </source>
</evidence>
<organism evidence="1 2">
    <name type="scientific">Neisseria meningitidis</name>
    <dbReference type="NCBI Taxonomy" id="487"/>
    <lineage>
        <taxon>Bacteria</taxon>
        <taxon>Pseudomonadati</taxon>
        <taxon>Pseudomonadota</taxon>
        <taxon>Betaproteobacteria</taxon>
        <taxon>Neisseriales</taxon>
        <taxon>Neisseriaceae</taxon>
        <taxon>Neisseria</taxon>
    </lineage>
</organism>
<accession>X5EHK9</accession>
<dbReference type="Proteomes" id="UP000023582">
    <property type="component" value="Chromosome"/>
</dbReference>
<evidence type="ECO:0000313" key="1">
    <source>
        <dbReference type="EMBL" id="AHW75170.1"/>
    </source>
</evidence>
<dbReference type="AlphaFoldDB" id="X5EHK9"/>
<sequence length="48" mass="5366">MQSWKERRDFNIVKQDLDFSCGAASVATAFEQFSRAKADGRGRVEKAG</sequence>
<dbReference type="PATRIC" id="fig|487.517.peg.868"/>
<name>X5EHK9_NEIME</name>
<dbReference type="KEGG" id="nmx:NMA510612_0868"/>
<protein>
    <submittedName>
        <fullName evidence="1">Peptidase C39 family protein</fullName>
    </submittedName>
</protein>
<gene>
    <name evidence="1" type="ORF">NMA510612_0868</name>
</gene>
<reference evidence="1 2" key="1">
    <citation type="journal article" date="2014" name="Genome Announc.">
        <title>Complete Genome Sequence of Neisseria meningitidis Serogroup A Strain NMA510612, Isolated from a Patient with Bacterial Meningitis in China.</title>
        <authorList>
            <person name="Zhang Y."/>
            <person name="Yang J."/>
            <person name="Xu L."/>
            <person name="Zhu Y."/>
            <person name="Liu B."/>
            <person name="Shao Z."/>
            <person name="Zhang X."/>
            <person name="Jin Q."/>
        </authorList>
    </citation>
    <scope>NUCLEOTIDE SEQUENCE [LARGE SCALE GENOMIC DNA]</scope>
    <source>
        <strain evidence="2">NMA510612</strain>
    </source>
</reference>
<dbReference type="EMBL" id="CP007524">
    <property type="protein sequence ID" value="AHW75170.1"/>
    <property type="molecule type" value="Genomic_DNA"/>
</dbReference>
<reference evidence="2" key="2">
    <citation type="submission" date="2014-02" db="EMBL/GenBank/DDBJ databases">
        <title>Complete Genome Sequence of Neisseria meningitides, serogroup A strain 510612.</title>
        <authorList>
            <person name="Zhang X."/>
            <person name="Zhang Y."/>
            <person name="Yang J."/>
            <person name="Zhu Y."/>
            <person name="Jin Q."/>
        </authorList>
    </citation>
    <scope>NUCLEOTIDE SEQUENCE</scope>
    <source>
        <strain evidence="2">NMA510612</strain>
    </source>
</reference>
<proteinExistence type="predicted"/>